<dbReference type="eggNOG" id="COG0503">
    <property type="taxonomic scope" value="Bacteria"/>
</dbReference>
<dbReference type="InterPro" id="IPR011215">
    <property type="entry name" value="StiP_N"/>
</dbReference>
<evidence type="ECO:0000259" key="3">
    <source>
        <dbReference type="Pfam" id="PF12500"/>
    </source>
</evidence>
<name>A0A069RGQ3_PEPLI</name>
<dbReference type="AlphaFoldDB" id="A0A069RGQ3"/>
<feature type="domain" description="Cysteine protease StiP N-terminal" evidence="2">
    <location>
        <begin position="484"/>
        <end position="732"/>
    </location>
</feature>
<proteinExistence type="predicted"/>
<dbReference type="InterPro" id="IPR028157">
    <property type="entry name" value="PELOTA_dom"/>
</dbReference>
<dbReference type="Pfam" id="PF12500">
    <property type="entry name" value="TRSP"/>
    <property type="match status" value="1"/>
</dbReference>
<keyword evidence="7" id="KW-1185">Reference proteome</keyword>
<feature type="domain" description="PELOTA RNA-binding" evidence="4">
    <location>
        <begin position="760"/>
        <end position="840"/>
    </location>
</feature>
<organism evidence="6 7">
    <name type="scientific">Peptoclostridium litorale DSM 5388</name>
    <dbReference type="NCBI Taxonomy" id="1121324"/>
    <lineage>
        <taxon>Bacteria</taxon>
        <taxon>Bacillati</taxon>
        <taxon>Bacillota</taxon>
        <taxon>Clostridia</taxon>
        <taxon>Peptostreptococcales</taxon>
        <taxon>Peptoclostridiaceae</taxon>
        <taxon>Peptoclostridium</taxon>
    </lineage>
</organism>
<dbReference type="Pfam" id="PF11202">
    <property type="entry name" value="StiP"/>
    <property type="match status" value="1"/>
</dbReference>
<sequence length="846" mass="94470">MNSYERTILDGIDMKISINSNEYGIPPENLFSLAARKNKKRSFLFVSKVLGKHIPVDPNVSLATGRLLAAIYSKQELSVNAGFEHAAADILKAHRHAATKVSSAGGEITEKGVWEKVHIEEPTLFIGFAETATALGMSVFESFSGNSYYMQTTRKELDIECIKFDEEHSHASLHMMYPQKGLPLGQIKNVVFIDDELTTGKTVINIIKSIKDIIPAKNFSVLTILDWRGKSHKDSFEDFEKRQGIKVDVMSVLQGEIEVDDSKWKKRLEHDMPQGFESHGGNSDSADTGGAKCSSTSGEGEHDFEIEQISLSHFFKKNDIQSGALIRHSGRFGLSSADTSYIDSAVRRSAKFLERRICGGRVLFLGSGEFMFLPMKIGSFVNRRTGRDIMYHSTTRSPIYPDTSTGYAVKNKVEFNDPESSGIKNFAYNMPEGGYDQVFIFMEEKPDEKGLLEMKKIIMASGAKEAFAVYFADPLENMEAGDIGSYNRDEVDFLLKDISGLMGEKGNEYREKAIQSGAHYSEMLPVEYRPSSEYMRLFEESLLQNSNRIARSVEAASRAIIREKGKDVVLVSLARAGTPAGILMKRYMRKAYDIDPMHYSISIIRGKGFDENAIKFISQRHDTSNVQFVDGWTGKGAIKRELERSSDTMLEKYGIKLPSDLAVIADPGGFSEIAGTREDFLIPSACLNATVSGLVSRTVQRDDIIGPWDFHGAKFYKELKEHDVSNRFIDSISAHFGESDAVDYKGCESGHCEAMECDMKGMQDVEMVKEEFGIDDMNLIKPGIGETTRVLLRRVPWKVLISTDMDDVDVAHIIQLADEKGVEIEQYPLKKYKCCGLIKKVNGGDV</sequence>
<dbReference type="Pfam" id="PF15609">
    <property type="entry name" value="PRTase_2"/>
    <property type="match status" value="1"/>
</dbReference>
<dbReference type="Proteomes" id="UP000027946">
    <property type="component" value="Unassembled WGS sequence"/>
</dbReference>
<evidence type="ECO:0000259" key="4">
    <source>
        <dbReference type="Pfam" id="PF15608"/>
    </source>
</evidence>
<dbReference type="InterPro" id="IPR041688">
    <property type="entry name" value="PRTase_2"/>
</dbReference>
<keyword evidence="6" id="KW-0378">Hydrolase</keyword>
<accession>A0A069RGQ3</accession>
<dbReference type="EC" id="3.4.22.-" evidence="6"/>
<dbReference type="CDD" id="cd06223">
    <property type="entry name" value="PRTases_typeI"/>
    <property type="match status" value="1"/>
</dbReference>
<dbReference type="STRING" id="1121324.CLIT_4c00460"/>
<dbReference type="Gene3D" id="3.40.50.2020">
    <property type="match status" value="1"/>
</dbReference>
<dbReference type="GO" id="GO:0008233">
    <property type="term" value="F:peptidase activity"/>
    <property type="evidence" value="ECO:0007669"/>
    <property type="project" value="UniProtKB-KW"/>
</dbReference>
<evidence type="ECO:0000313" key="7">
    <source>
        <dbReference type="Proteomes" id="UP000027946"/>
    </source>
</evidence>
<evidence type="ECO:0000259" key="2">
    <source>
        <dbReference type="Pfam" id="PF11202"/>
    </source>
</evidence>
<comment type="caution">
    <text evidence="6">The sequence shown here is derived from an EMBL/GenBank/DDBJ whole genome shotgun (WGS) entry which is preliminary data.</text>
</comment>
<reference evidence="6 7" key="1">
    <citation type="submission" date="2014-03" db="EMBL/GenBank/DDBJ databases">
        <title>Genome sequence of Clostridium litorale W6, DSM 5388.</title>
        <authorList>
            <person name="Poehlein A."/>
            <person name="Jagirdar A."/>
            <person name="Khonsari B."/>
            <person name="Chibani C.M."/>
            <person name="Gutierrez Gutierrez D.A."/>
            <person name="Davydova E."/>
            <person name="Alghaithi H.S."/>
            <person name="Nair K.P."/>
            <person name="Dhamotharan K."/>
            <person name="Chandran L."/>
            <person name="G W."/>
            <person name="Daniel R."/>
        </authorList>
    </citation>
    <scope>NUCLEOTIDE SEQUENCE [LARGE SCALE GENOMIC DNA]</scope>
    <source>
        <strain evidence="6 7">W6</strain>
    </source>
</reference>
<feature type="domain" description="TRSP" evidence="3">
    <location>
        <begin position="329"/>
        <end position="451"/>
    </location>
</feature>
<keyword evidence="6" id="KW-0645">Protease</keyword>
<dbReference type="EMBL" id="JJMM01000004">
    <property type="protein sequence ID" value="KDR96209.1"/>
    <property type="molecule type" value="Genomic_DNA"/>
</dbReference>
<feature type="region of interest" description="Disordered" evidence="1">
    <location>
        <begin position="272"/>
        <end position="299"/>
    </location>
</feature>
<dbReference type="SUPFAM" id="SSF53271">
    <property type="entry name" value="PRTase-like"/>
    <property type="match status" value="1"/>
</dbReference>
<dbReference type="RefSeq" id="WP_052635905.1">
    <property type="nucleotide sequence ID" value="NZ_FSRH01000009.1"/>
</dbReference>
<dbReference type="InterPro" id="IPR000836">
    <property type="entry name" value="PRTase_dom"/>
</dbReference>
<protein>
    <submittedName>
        <fullName evidence="6">Cysteine protease StiP</fullName>
        <ecNumber evidence="6">3.4.22.-</ecNumber>
    </submittedName>
</protein>
<dbReference type="OrthoDB" id="1663315at2"/>
<gene>
    <name evidence="6" type="primary">stiP</name>
    <name evidence="6" type="ORF">CLIT_4c00460</name>
</gene>
<evidence type="ECO:0000256" key="1">
    <source>
        <dbReference type="SAM" id="MobiDB-lite"/>
    </source>
</evidence>
<dbReference type="GO" id="GO:0006508">
    <property type="term" value="P:proteolysis"/>
    <property type="evidence" value="ECO:0007669"/>
    <property type="project" value="UniProtKB-KW"/>
</dbReference>
<dbReference type="eggNOG" id="COG1358">
    <property type="taxonomic scope" value="Bacteria"/>
</dbReference>
<dbReference type="InterPro" id="IPR022537">
    <property type="entry name" value="TRSP_dom"/>
</dbReference>
<dbReference type="Pfam" id="PF15608">
    <property type="entry name" value="PELOTA_1"/>
    <property type="match status" value="1"/>
</dbReference>
<evidence type="ECO:0000259" key="5">
    <source>
        <dbReference type="Pfam" id="PF15609"/>
    </source>
</evidence>
<evidence type="ECO:0000313" key="6">
    <source>
        <dbReference type="EMBL" id="KDR96209.1"/>
    </source>
</evidence>
<dbReference type="InterPro" id="IPR029057">
    <property type="entry name" value="PRTase-like"/>
</dbReference>
<feature type="domain" description="Orotate phosphoribosyltransferase-like" evidence="5">
    <location>
        <begin position="30"/>
        <end position="256"/>
    </location>
</feature>